<accession>A0ABQ1VV95</accession>
<gene>
    <name evidence="2" type="ORF">GCM10011323_02590</name>
</gene>
<feature type="chain" id="PRO_5046219809" evidence="1">
    <location>
        <begin position="28"/>
        <end position="119"/>
    </location>
</feature>
<feature type="signal peptide" evidence="1">
    <location>
        <begin position="1"/>
        <end position="27"/>
    </location>
</feature>
<proteinExistence type="predicted"/>
<dbReference type="RefSeq" id="WP_188499704.1">
    <property type="nucleotide sequence ID" value="NZ_BMFP01000001.1"/>
</dbReference>
<sequence>MKTTGAQLFRKLNVLLAILLCSVLAFVQPVTAQAASHPDAVLQQSLDVAEKAPLVLLGGHFISGEALGVPQLERALLAPLVSSLLHRLYPIDKGAAPSPHASPVSKDDCGLYTILTKGP</sequence>
<evidence type="ECO:0000313" key="2">
    <source>
        <dbReference type="EMBL" id="GGG01107.1"/>
    </source>
</evidence>
<keyword evidence="1" id="KW-0732">Signal</keyword>
<dbReference type="EMBL" id="BMFP01000001">
    <property type="protein sequence ID" value="GGG01107.1"/>
    <property type="molecule type" value="Genomic_DNA"/>
</dbReference>
<evidence type="ECO:0000256" key="1">
    <source>
        <dbReference type="SAM" id="SignalP"/>
    </source>
</evidence>
<evidence type="ECO:0000313" key="3">
    <source>
        <dbReference type="Proteomes" id="UP000634043"/>
    </source>
</evidence>
<organism evidence="2 3">
    <name type="scientific">Pontibacter amylolyticus</name>
    <dbReference type="NCBI Taxonomy" id="1424080"/>
    <lineage>
        <taxon>Bacteria</taxon>
        <taxon>Pseudomonadati</taxon>
        <taxon>Bacteroidota</taxon>
        <taxon>Cytophagia</taxon>
        <taxon>Cytophagales</taxon>
        <taxon>Hymenobacteraceae</taxon>
        <taxon>Pontibacter</taxon>
    </lineage>
</organism>
<name>A0ABQ1VV95_9BACT</name>
<dbReference type="Proteomes" id="UP000634043">
    <property type="component" value="Unassembled WGS sequence"/>
</dbReference>
<reference evidence="3" key="1">
    <citation type="journal article" date="2019" name="Int. J. Syst. Evol. Microbiol.">
        <title>The Global Catalogue of Microorganisms (GCM) 10K type strain sequencing project: providing services to taxonomists for standard genome sequencing and annotation.</title>
        <authorList>
            <consortium name="The Broad Institute Genomics Platform"/>
            <consortium name="The Broad Institute Genome Sequencing Center for Infectious Disease"/>
            <person name="Wu L."/>
            <person name="Ma J."/>
        </authorList>
    </citation>
    <scope>NUCLEOTIDE SEQUENCE [LARGE SCALE GENOMIC DNA]</scope>
    <source>
        <strain evidence="3">CGMCC 1.12749</strain>
    </source>
</reference>
<keyword evidence="3" id="KW-1185">Reference proteome</keyword>
<comment type="caution">
    <text evidence="2">The sequence shown here is derived from an EMBL/GenBank/DDBJ whole genome shotgun (WGS) entry which is preliminary data.</text>
</comment>
<protein>
    <submittedName>
        <fullName evidence="2">Uncharacterized protein</fullName>
    </submittedName>
</protein>